<feature type="transmembrane region" description="Helical" evidence="1">
    <location>
        <begin position="119"/>
        <end position="138"/>
    </location>
</feature>
<evidence type="ECO:0000313" key="2">
    <source>
        <dbReference type="EMBL" id="KAA0198342.1"/>
    </source>
</evidence>
<protein>
    <submittedName>
        <fullName evidence="2">Ionotropic receptor 76b</fullName>
    </submittedName>
</protein>
<proteinExistence type="predicted"/>
<name>A0A6A0H3E2_HYAAZ</name>
<dbReference type="AlphaFoldDB" id="A0A6A0H3E2"/>
<comment type="caution">
    <text evidence="2">The sequence shown here is derived from an EMBL/GenBank/DDBJ whole genome shotgun (WGS) entry which is preliminary data.</text>
</comment>
<dbReference type="EMBL" id="JQDR03007624">
    <property type="protein sequence ID" value="KAA0198342.1"/>
    <property type="molecule type" value="Genomic_DNA"/>
</dbReference>
<keyword evidence="2" id="KW-0675">Receptor</keyword>
<feature type="non-terminal residue" evidence="2">
    <location>
        <position position="1"/>
    </location>
</feature>
<accession>A0A6A0H3E2</accession>
<sequence length="143" mass="16461">PWEAGSYVYVDDVRVLKHVINRDYWQQVRSLPDSASHCHFYWTELVPEDSASGGQSASFWWAFAFRKNSTLRPAFSAFLKRLDQHGILQFLHTNTTPPTQVCELPRGFKDRPLENKDFYATYVITVLGALLASVAFCTEHGYR</sequence>
<reference evidence="2" key="1">
    <citation type="submission" date="2014-08" db="EMBL/GenBank/DDBJ databases">
        <authorList>
            <person name="Murali S."/>
            <person name="Richards S."/>
            <person name="Bandaranaike D."/>
            <person name="Bellair M."/>
            <person name="Blankenburg K."/>
            <person name="Chao H."/>
            <person name="Dinh H."/>
            <person name="Doddapaneni H."/>
            <person name="Dugan-Rocha S."/>
            <person name="Elkadiri S."/>
            <person name="Gnanaolivu R."/>
            <person name="Hughes D."/>
            <person name="Lee S."/>
            <person name="Li M."/>
            <person name="Ming W."/>
            <person name="Munidasa M."/>
            <person name="Muniz J."/>
            <person name="Nguyen L."/>
            <person name="Osuji N."/>
            <person name="Pu L.-L."/>
            <person name="Puazo M."/>
            <person name="Skinner E."/>
            <person name="Qu C."/>
            <person name="Quiroz J."/>
            <person name="Raj R."/>
            <person name="Weissenberger G."/>
            <person name="Xin Y."/>
            <person name="Zou X."/>
            <person name="Han Y."/>
            <person name="Worley K."/>
            <person name="Muzny D."/>
            <person name="Gibbs R."/>
        </authorList>
    </citation>
    <scope>NUCLEOTIDE SEQUENCE</scope>
    <source>
        <strain evidence="2">HAZT.00-mixed</strain>
        <tissue evidence="2">Whole organism</tissue>
    </source>
</reference>
<keyword evidence="1" id="KW-1133">Transmembrane helix</keyword>
<gene>
    <name evidence="2" type="ORF">HAZT_HAZT001307</name>
</gene>
<reference evidence="2" key="2">
    <citation type="journal article" date="2018" name="Environ. Sci. Technol.">
        <title>The Toxicogenome of Hyalella azteca: A Model for Sediment Ecotoxicology and Evolutionary Toxicology.</title>
        <authorList>
            <person name="Poynton H.C."/>
            <person name="Hasenbein S."/>
            <person name="Benoit J.B."/>
            <person name="Sepulveda M.S."/>
            <person name="Poelchau M.F."/>
            <person name="Hughes D.S.T."/>
            <person name="Murali S.C."/>
            <person name="Chen S."/>
            <person name="Glastad K.M."/>
            <person name="Goodisman M.A.D."/>
            <person name="Werren J.H."/>
            <person name="Vineis J.H."/>
            <person name="Bowen J.L."/>
            <person name="Friedrich M."/>
            <person name="Jones J."/>
            <person name="Robertson H.M."/>
            <person name="Feyereisen R."/>
            <person name="Mechler-Hickson A."/>
            <person name="Mathers N."/>
            <person name="Lee C.E."/>
            <person name="Colbourne J.K."/>
            <person name="Biales A."/>
            <person name="Johnston J.S."/>
            <person name="Wellborn G.A."/>
            <person name="Rosendale A.J."/>
            <person name="Cridge A.G."/>
            <person name="Munoz-Torres M.C."/>
            <person name="Bain P.A."/>
            <person name="Manny A.R."/>
            <person name="Major K.M."/>
            <person name="Lambert F.N."/>
            <person name="Vulpe C.D."/>
            <person name="Tuck P."/>
            <person name="Blalock B.J."/>
            <person name="Lin Y.Y."/>
            <person name="Smith M.E."/>
            <person name="Ochoa-Acuna H."/>
            <person name="Chen M.M."/>
            <person name="Childers C.P."/>
            <person name="Qu J."/>
            <person name="Dugan S."/>
            <person name="Lee S.L."/>
            <person name="Chao H."/>
            <person name="Dinh H."/>
            <person name="Han Y."/>
            <person name="Doddapaneni H."/>
            <person name="Worley K.C."/>
            <person name="Muzny D.M."/>
            <person name="Gibbs R.A."/>
            <person name="Richards S."/>
        </authorList>
    </citation>
    <scope>NUCLEOTIDE SEQUENCE</scope>
    <source>
        <strain evidence="2">HAZT.00-mixed</strain>
        <tissue evidence="2">Whole organism</tissue>
    </source>
</reference>
<reference evidence="2" key="3">
    <citation type="submission" date="2019-06" db="EMBL/GenBank/DDBJ databases">
        <authorList>
            <person name="Poynton C."/>
            <person name="Hasenbein S."/>
            <person name="Benoit J.B."/>
            <person name="Sepulveda M.S."/>
            <person name="Poelchau M.F."/>
            <person name="Murali S.C."/>
            <person name="Chen S."/>
            <person name="Glastad K.M."/>
            <person name="Werren J.H."/>
            <person name="Vineis J.H."/>
            <person name="Bowen J.L."/>
            <person name="Friedrich M."/>
            <person name="Jones J."/>
            <person name="Robertson H.M."/>
            <person name="Feyereisen R."/>
            <person name="Mechler-Hickson A."/>
            <person name="Mathers N."/>
            <person name="Lee C.E."/>
            <person name="Colbourne J.K."/>
            <person name="Biales A."/>
            <person name="Johnston J.S."/>
            <person name="Wellborn G.A."/>
            <person name="Rosendale A.J."/>
            <person name="Cridge A.G."/>
            <person name="Munoz-Torres M.C."/>
            <person name="Bain P.A."/>
            <person name="Manny A.R."/>
            <person name="Major K.M."/>
            <person name="Lambert F.N."/>
            <person name="Vulpe C.D."/>
            <person name="Tuck P."/>
            <person name="Blalock B.J."/>
            <person name="Lin Y.-Y."/>
            <person name="Smith M.E."/>
            <person name="Ochoa-Acuna H."/>
            <person name="Chen M.-J.M."/>
            <person name="Childers C.P."/>
            <person name="Qu J."/>
            <person name="Dugan S."/>
            <person name="Lee S.L."/>
            <person name="Chao H."/>
            <person name="Dinh H."/>
            <person name="Han Y."/>
            <person name="Doddapaneni H."/>
            <person name="Worley K.C."/>
            <person name="Muzny D.M."/>
            <person name="Gibbs R.A."/>
            <person name="Richards S."/>
        </authorList>
    </citation>
    <scope>NUCLEOTIDE SEQUENCE</scope>
    <source>
        <strain evidence="2">HAZT.00-mixed</strain>
        <tissue evidence="2">Whole organism</tissue>
    </source>
</reference>
<keyword evidence="1" id="KW-0472">Membrane</keyword>
<evidence type="ECO:0000256" key="1">
    <source>
        <dbReference type="SAM" id="Phobius"/>
    </source>
</evidence>
<keyword evidence="1" id="KW-0812">Transmembrane</keyword>
<dbReference type="Proteomes" id="UP000711488">
    <property type="component" value="Unassembled WGS sequence"/>
</dbReference>
<organism evidence="2">
    <name type="scientific">Hyalella azteca</name>
    <name type="common">Amphipod</name>
    <dbReference type="NCBI Taxonomy" id="294128"/>
    <lineage>
        <taxon>Eukaryota</taxon>
        <taxon>Metazoa</taxon>
        <taxon>Ecdysozoa</taxon>
        <taxon>Arthropoda</taxon>
        <taxon>Crustacea</taxon>
        <taxon>Multicrustacea</taxon>
        <taxon>Malacostraca</taxon>
        <taxon>Eumalacostraca</taxon>
        <taxon>Peracarida</taxon>
        <taxon>Amphipoda</taxon>
        <taxon>Senticaudata</taxon>
        <taxon>Talitrida</taxon>
        <taxon>Talitroidea</taxon>
        <taxon>Hyalellidae</taxon>
        <taxon>Hyalella</taxon>
    </lineage>
</organism>